<organism evidence="2 3">
    <name type="scientific">Pseudomicrostroma glucosiphilum</name>
    <dbReference type="NCBI Taxonomy" id="1684307"/>
    <lineage>
        <taxon>Eukaryota</taxon>
        <taxon>Fungi</taxon>
        <taxon>Dikarya</taxon>
        <taxon>Basidiomycota</taxon>
        <taxon>Ustilaginomycotina</taxon>
        <taxon>Exobasidiomycetes</taxon>
        <taxon>Microstromatales</taxon>
        <taxon>Microstromatales incertae sedis</taxon>
        <taxon>Pseudomicrostroma</taxon>
    </lineage>
</organism>
<feature type="compositionally biased region" description="Basic residues" evidence="1">
    <location>
        <begin position="254"/>
        <end position="263"/>
    </location>
</feature>
<keyword evidence="3" id="KW-1185">Reference proteome</keyword>
<reference evidence="2 3" key="1">
    <citation type="journal article" date="2018" name="Mol. Biol. Evol.">
        <title>Broad Genomic Sampling Reveals a Smut Pathogenic Ancestry of the Fungal Clade Ustilaginomycotina.</title>
        <authorList>
            <person name="Kijpornyongpan T."/>
            <person name="Mondo S.J."/>
            <person name="Barry K."/>
            <person name="Sandor L."/>
            <person name="Lee J."/>
            <person name="Lipzen A."/>
            <person name="Pangilinan J."/>
            <person name="LaButti K."/>
            <person name="Hainaut M."/>
            <person name="Henrissat B."/>
            <person name="Grigoriev I.V."/>
            <person name="Spatafora J.W."/>
            <person name="Aime M.C."/>
        </authorList>
    </citation>
    <scope>NUCLEOTIDE SEQUENCE [LARGE SCALE GENOMIC DNA]</scope>
    <source>
        <strain evidence="2 3">MCA 4718</strain>
    </source>
</reference>
<dbReference type="Proteomes" id="UP000245942">
    <property type="component" value="Unassembled WGS sequence"/>
</dbReference>
<feature type="compositionally biased region" description="Low complexity" evidence="1">
    <location>
        <begin position="126"/>
        <end position="143"/>
    </location>
</feature>
<protein>
    <submittedName>
        <fullName evidence="2">Uncharacterized protein</fullName>
    </submittedName>
</protein>
<name>A0A316U9A7_9BASI</name>
<feature type="compositionally biased region" description="Low complexity" evidence="1">
    <location>
        <begin position="71"/>
        <end position="80"/>
    </location>
</feature>
<dbReference type="GeneID" id="37016189"/>
<evidence type="ECO:0000313" key="2">
    <source>
        <dbReference type="EMBL" id="PWN19575.1"/>
    </source>
</evidence>
<dbReference type="AlphaFoldDB" id="A0A316U9A7"/>
<feature type="compositionally biased region" description="Pro residues" evidence="1">
    <location>
        <begin position="1"/>
        <end position="10"/>
    </location>
</feature>
<dbReference type="EMBL" id="KZ819331">
    <property type="protein sequence ID" value="PWN19575.1"/>
    <property type="molecule type" value="Genomic_DNA"/>
</dbReference>
<sequence>MSMPPPPVPLTPKRSAAQRAASVRPEAAPINVDNFSPRRASVPPQSIPSPSSLGAVLLNTPPKIKAEVVERPISPSTPSPSRHRVTPSPSPSPSRRRRSPSVTGTSTLGRAISRSRLSPSPGRFKSPGLLSRRSISRSLSASPRSRRAGTVPASPYVAAARSRVLRASATPSPQRPHLPSALPLSSPSASLGQGSNATVVPSVAPLQTILPSREPTPAHLVDRNRGRLPSDTPGPVNCPPPQGQVETSDVLAGQKRKGKRRKASEKAIVLDSSSSSSDSDSEMEVLPAPVTFAASRSRSLSLVPPSITGTSASMQPHLAEEDNHECTIEVHVLVKGPNGDAIARVSYQRQAHLGPQRCFNSRQNEVLDREAPKTARRLEHELRKVRRQG</sequence>
<evidence type="ECO:0000313" key="3">
    <source>
        <dbReference type="Proteomes" id="UP000245942"/>
    </source>
</evidence>
<evidence type="ECO:0000256" key="1">
    <source>
        <dbReference type="SAM" id="MobiDB-lite"/>
    </source>
</evidence>
<feature type="compositionally biased region" description="Low complexity" evidence="1">
    <location>
        <begin position="157"/>
        <end position="169"/>
    </location>
</feature>
<dbReference type="RefSeq" id="XP_025346735.1">
    <property type="nucleotide sequence ID" value="XM_025494455.1"/>
</dbReference>
<feature type="compositionally biased region" description="Low complexity" evidence="1">
    <location>
        <begin position="178"/>
        <end position="191"/>
    </location>
</feature>
<proteinExistence type="predicted"/>
<gene>
    <name evidence="2" type="ORF">BCV69DRAFT_300395</name>
</gene>
<feature type="region of interest" description="Disordered" evidence="1">
    <location>
        <begin position="1"/>
        <end position="283"/>
    </location>
</feature>
<accession>A0A316U9A7</accession>
<feature type="compositionally biased region" description="Basic and acidic residues" evidence="1">
    <location>
        <begin position="367"/>
        <end position="382"/>
    </location>
</feature>
<feature type="compositionally biased region" description="Low complexity" evidence="1">
    <location>
        <begin position="41"/>
        <end position="52"/>
    </location>
</feature>
<feature type="region of interest" description="Disordered" evidence="1">
    <location>
        <begin position="367"/>
        <end position="389"/>
    </location>
</feature>